<keyword evidence="2" id="KW-1185">Reference proteome</keyword>
<accession>A0A074ZAR4</accession>
<reference evidence="1 2" key="1">
    <citation type="submission" date="2013-11" db="EMBL/GenBank/DDBJ databases">
        <title>Opisthorchis viverrini - life in the bile duct.</title>
        <authorList>
            <person name="Young N.D."/>
            <person name="Nagarajan N."/>
            <person name="Lin S.J."/>
            <person name="Korhonen P.K."/>
            <person name="Jex A.R."/>
            <person name="Hall R.S."/>
            <person name="Safavi-Hemami H."/>
            <person name="Kaewkong W."/>
            <person name="Bertrand D."/>
            <person name="Gao S."/>
            <person name="Seet Q."/>
            <person name="Wongkham S."/>
            <person name="Teh B.T."/>
            <person name="Wongkham C."/>
            <person name="Intapan P.M."/>
            <person name="Maleewong W."/>
            <person name="Yang X."/>
            <person name="Hu M."/>
            <person name="Wang Z."/>
            <person name="Hofmann A."/>
            <person name="Sternberg P.W."/>
            <person name="Tan P."/>
            <person name="Wang J."/>
            <person name="Gasser R.B."/>
        </authorList>
    </citation>
    <scope>NUCLEOTIDE SEQUENCE [LARGE SCALE GENOMIC DNA]</scope>
</reference>
<dbReference type="OrthoDB" id="6307483at2759"/>
<name>A0A074ZAR4_OPIVI</name>
<dbReference type="CTD" id="20328645"/>
<feature type="non-terminal residue" evidence="1">
    <location>
        <position position="160"/>
    </location>
</feature>
<dbReference type="AlphaFoldDB" id="A0A074ZAR4"/>
<proteinExistence type="predicted"/>
<sequence>MKEGCWQCQRFTGSESIVLAACAVELMTILISARIFPVHVPKVNLSWWRRLMKNSARRYVLEGSYECELITRRFEEITTSRLFNKFYDEHLKVKSCNLLEKSDEPIDGHILGKYNITLWEKRKPLAWFEYHDIYIFFLRELNAPGGACDHNGYWARPLFN</sequence>
<gene>
    <name evidence="1" type="ORF">T265_14479</name>
</gene>
<evidence type="ECO:0000313" key="1">
    <source>
        <dbReference type="EMBL" id="KER24183.1"/>
    </source>
</evidence>
<dbReference type="GeneID" id="20328645"/>
<organism evidence="1 2">
    <name type="scientific">Opisthorchis viverrini</name>
    <name type="common">Southeast Asian liver fluke</name>
    <dbReference type="NCBI Taxonomy" id="6198"/>
    <lineage>
        <taxon>Eukaryota</taxon>
        <taxon>Metazoa</taxon>
        <taxon>Spiralia</taxon>
        <taxon>Lophotrochozoa</taxon>
        <taxon>Platyhelminthes</taxon>
        <taxon>Trematoda</taxon>
        <taxon>Digenea</taxon>
        <taxon>Opisthorchiida</taxon>
        <taxon>Opisthorchiata</taxon>
        <taxon>Opisthorchiidae</taxon>
        <taxon>Opisthorchis</taxon>
    </lineage>
</organism>
<protein>
    <submittedName>
        <fullName evidence="1">Uncharacterized protein</fullName>
    </submittedName>
</protein>
<dbReference type="Proteomes" id="UP000054324">
    <property type="component" value="Unassembled WGS sequence"/>
</dbReference>
<evidence type="ECO:0000313" key="2">
    <source>
        <dbReference type="Proteomes" id="UP000054324"/>
    </source>
</evidence>
<dbReference type="EMBL" id="KL596820">
    <property type="protein sequence ID" value="KER24183.1"/>
    <property type="molecule type" value="Genomic_DNA"/>
</dbReference>
<dbReference type="KEGG" id="ovi:T265_14479"/>
<dbReference type="RefSeq" id="XP_009172092.1">
    <property type="nucleotide sequence ID" value="XM_009173828.1"/>
</dbReference>